<evidence type="ECO:0000256" key="1">
    <source>
        <dbReference type="SAM" id="MobiDB-lite"/>
    </source>
</evidence>
<dbReference type="InterPro" id="IPR000717">
    <property type="entry name" value="PCI_dom"/>
</dbReference>
<dbReference type="Gene3D" id="1.25.40.570">
    <property type="match status" value="1"/>
</dbReference>
<proteinExistence type="predicted"/>
<protein>
    <recommendedName>
        <fullName evidence="2">PCI domain-containing protein</fullName>
    </recommendedName>
</protein>
<organism evidence="3 4">
    <name type="scientific">Candida verbasci</name>
    <dbReference type="NCBI Taxonomy" id="1227364"/>
    <lineage>
        <taxon>Eukaryota</taxon>
        <taxon>Fungi</taxon>
        <taxon>Dikarya</taxon>
        <taxon>Ascomycota</taxon>
        <taxon>Saccharomycotina</taxon>
        <taxon>Pichiomycetes</taxon>
        <taxon>Debaryomycetaceae</taxon>
        <taxon>Candida/Lodderomyces clade</taxon>
        <taxon>Candida</taxon>
    </lineage>
</organism>
<dbReference type="Pfam" id="PF01399">
    <property type="entry name" value="PCI"/>
    <property type="match status" value="1"/>
</dbReference>
<dbReference type="Proteomes" id="UP001152885">
    <property type="component" value="Unassembled WGS sequence"/>
</dbReference>
<dbReference type="PANTHER" id="PTHR10678">
    <property type="entry name" value="26S PROTEASOME NON-ATPASE REGULATORY SUBUNIT 11/COP9 SIGNALOSOME COMPLEX SUBUNIT 2"/>
    <property type="match status" value="1"/>
</dbReference>
<feature type="region of interest" description="Disordered" evidence="1">
    <location>
        <begin position="1"/>
        <end position="49"/>
    </location>
</feature>
<accession>A0A9W4TX49</accession>
<evidence type="ECO:0000313" key="4">
    <source>
        <dbReference type="Proteomes" id="UP001152885"/>
    </source>
</evidence>
<name>A0A9W4TX49_9ASCO</name>
<dbReference type="InterPro" id="IPR050871">
    <property type="entry name" value="26S_Proteasome/COP9_Components"/>
</dbReference>
<dbReference type="AlphaFoldDB" id="A0A9W4TX49"/>
<dbReference type="EMBL" id="CANTUO010000003">
    <property type="protein sequence ID" value="CAI5759041.1"/>
    <property type="molecule type" value="Genomic_DNA"/>
</dbReference>
<sequence length="576" mass="68000">MSDEEFYSEESYEFEFEEEDGDADDANDQSEQNEDESIENKYYQAKSSKDDDTKTAVDQFMNITTSNYTTEETIWIFKSYKQLMKLQFKLSNFNEILTLLKQLLSLISKLQKSYVEESINKMIIRYSNVPDLAFISNFYQILLNQSELNSDRLWLKINSNLLNFYLDHETNYDKVPGLLSQIFEKLKNCPESIQKSFTLEIIAAEIDYYSRIKVLNLPRMNQLYRMSLKITTAVTHPKILGIIRECGGKVHFYRDNFEKSRLEFYESFKSYDEAGSPLKNKLLKYLALVSLLSENELDPFESQETQTYAQSSDFENLKLLIKAYHNLDLNEINYILNQDDPFFKDDIFIYASKKILNNLKTKLLLYHIKAYSSLKFDYLQKILQFEDNEFEKLLTKLILSGKLDKIKIDFINKVIYNKERNELPLSITPKQIYYNLKSLDSLNSPNNDDNMEVDNDYSSFFTKHQDTSFLNKFFYLIDRPNNLNDWFSTIENWYVFIMSSLPPLHKVEISQKDQVYIEQRASNVNKETNKIDNELANFNTGLLNGIVNPEDNEDEIETIDIQKIHLSQNWVNSLRR</sequence>
<dbReference type="SMART" id="SM00753">
    <property type="entry name" value="PAM"/>
    <property type="match status" value="1"/>
</dbReference>
<dbReference type="GO" id="GO:0008541">
    <property type="term" value="C:proteasome regulatory particle, lid subcomplex"/>
    <property type="evidence" value="ECO:0007669"/>
    <property type="project" value="UniProtKB-ARBA"/>
</dbReference>
<dbReference type="OrthoDB" id="194139at2759"/>
<dbReference type="SUPFAM" id="SSF46785">
    <property type="entry name" value="Winged helix' DNA-binding domain"/>
    <property type="match status" value="1"/>
</dbReference>
<comment type="caution">
    <text evidence="3">The sequence shown here is derived from an EMBL/GenBank/DDBJ whole genome shotgun (WGS) entry which is preliminary data.</text>
</comment>
<feature type="domain" description="PCI" evidence="2">
    <location>
        <begin position="251"/>
        <end position="422"/>
    </location>
</feature>
<gene>
    <name evidence="3" type="ORF">CANVERA_P3550</name>
</gene>
<keyword evidence="4" id="KW-1185">Reference proteome</keyword>
<feature type="compositionally biased region" description="Acidic residues" evidence="1">
    <location>
        <begin position="1"/>
        <end position="37"/>
    </location>
</feature>
<reference evidence="3" key="1">
    <citation type="submission" date="2022-12" db="EMBL/GenBank/DDBJ databases">
        <authorList>
            <person name="Brejova B."/>
        </authorList>
    </citation>
    <scope>NUCLEOTIDE SEQUENCE</scope>
</reference>
<evidence type="ECO:0000313" key="3">
    <source>
        <dbReference type="EMBL" id="CAI5759041.1"/>
    </source>
</evidence>
<dbReference type="PROSITE" id="PS50250">
    <property type="entry name" value="PCI"/>
    <property type="match status" value="1"/>
</dbReference>
<dbReference type="InterPro" id="IPR036390">
    <property type="entry name" value="WH_DNA-bd_sf"/>
</dbReference>
<evidence type="ECO:0000259" key="2">
    <source>
        <dbReference type="PROSITE" id="PS50250"/>
    </source>
</evidence>